<dbReference type="SUPFAM" id="SSF143100">
    <property type="entry name" value="TTHA1013/TTHA0281-like"/>
    <property type="match status" value="1"/>
</dbReference>
<proteinExistence type="predicted"/>
<dbReference type="RefSeq" id="WP_217636690.1">
    <property type="nucleotide sequence ID" value="NZ_FMXE01000040.1"/>
</dbReference>
<dbReference type="Proteomes" id="UP000198756">
    <property type="component" value="Unassembled WGS sequence"/>
</dbReference>
<name>A0A1G5ZIT3_9BACT</name>
<evidence type="ECO:0000313" key="1">
    <source>
        <dbReference type="EMBL" id="SDA94684.1"/>
    </source>
</evidence>
<evidence type="ECO:0008006" key="3">
    <source>
        <dbReference type="Google" id="ProtNLM"/>
    </source>
</evidence>
<evidence type="ECO:0000313" key="2">
    <source>
        <dbReference type="Proteomes" id="UP000198756"/>
    </source>
</evidence>
<dbReference type="InterPro" id="IPR035069">
    <property type="entry name" value="TTHA1013/TTHA0281-like"/>
</dbReference>
<sequence length="66" mass="7279">MKNTLEYKNFIGSVSYSAEDKVFHGKIEGIDDLVTFEGATVADLKTAFAEAVEDYIETCTEIGKKP</sequence>
<keyword evidence="2" id="KW-1185">Reference proteome</keyword>
<protein>
    <recommendedName>
        <fullName evidence="3">HicB family protein</fullName>
    </recommendedName>
</protein>
<accession>A0A1G5ZIT3</accession>
<gene>
    <name evidence="1" type="ORF">SAMN03080617_03942</name>
</gene>
<dbReference type="AlphaFoldDB" id="A0A1G5ZIT3"/>
<organism evidence="1 2">
    <name type="scientific">Algoriphagus alkaliphilus</name>
    <dbReference type="NCBI Taxonomy" id="279824"/>
    <lineage>
        <taxon>Bacteria</taxon>
        <taxon>Pseudomonadati</taxon>
        <taxon>Bacteroidota</taxon>
        <taxon>Cytophagia</taxon>
        <taxon>Cytophagales</taxon>
        <taxon>Cyclobacteriaceae</taxon>
        <taxon>Algoriphagus</taxon>
    </lineage>
</organism>
<reference evidence="2" key="1">
    <citation type="submission" date="2016-10" db="EMBL/GenBank/DDBJ databases">
        <authorList>
            <person name="Varghese N."/>
            <person name="Submissions S."/>
        </authorList>
    </citation>
    <scope>NUCLEOTIDE SEQUENCE [LARGE SCALE GENOMIC DNA]</scope>
    <source>
        <strain evidence="2">DSM 22703</strain>
    </source>
</reference>
<dbReference type="EMBL" id="FMXE01000040">
    <property type="protein sequence ID" value="SDA94684.1"/>
    <property type="molecule type" value="Genomic_DNA"/>
</dbReference>